<feature type="region of interest" description="Disordered" evidence="4">
    <location>
        <begin position="1"/>
        <end position="30"/>
    </location>
</feature>
<evidence type="ECO:0000256" key="3">
    <source>
        <dbReference type="ARBA" id="ARBA00023163"/>
    </source>
</evidence>
<gene>
    <name evidence="6" type="ORF">LJ655_25805</name>
</gene>
<comment type="caution">
    <text evidence="6">The sequence shown here is derived from an EMBL/GenBank/DDBJ whole genome shotgun (WGS) entry which is preliminary data.</text>
</comment>
<dbReference type="InterPro" id="IPR036388">
    <property type="entry name" value="WH-like_DNA-bd_sf"/>
</dbReference>
<evidence type="ECO:0000313" key="7">
    <source>
        <dbReference type="Proteomes" id="UP001430614"/>
    </source>
</evidence>
<dbReference type="Proteomes" id="UP001430614">
    <property type="component" value="Unassembled WGS sequence"/>
</dbReference>
<dbReference type="SMART" id="SM00895">
    <property type="entry name" value="FCD"/>
    <property type="match status" value="1"/>
</dbReference>
<evidence type="ECO:0000259" key="5">
    <source>
        <dbReference type="PROSITE" id="PS50949"/>
    </source>
</evidence>
<sequence length="244" mass="26970">MGRTRKDALAEPASAETAVESSPDTETASGGARLSDIAYERILEGLFERKLPAGAFVSQKELVQLLGIPVAPLRDALRVLEAEGVLTIHPRSGIQFIKPGLELTRATYQFRSIIERAAIRVFAETAEEESIRSLEKRHLALVSAIEKQGLNARHLTEVEALETSLHHAVITSLGNPLVENSYRRMHNYLKLLRLERKLTAPLVLRTLKEHLAILEACRVRDPDAAEAAVTAHFAAALQRNLGMY</sequence>
<dbReference type="PROSITE" id="PS50949">
    <property type="entry name" value="HTH_GNTR"/>
    <property type="match status" value="1"/>
</dbReference>
<dbReference type="InterPro" id="IPR008920">
    <property type="entry name" value="TF_FadR/GntR_C"/>
</dbReference>
<dbReference type="PANTHER" id="PTHR43537">
    <property type="entry name" value="TRANSCRIPTIONAL REGULATOR, GNTR FAMILY"/>
    <property type="match status" value="1"/>
</dbReference>
<dbReference type="InterPro" id="IPR000524">
    <property type="entry name" value="Tscrpt_reg_HTH_GntR"/>
</dbReference>
<organism evidence="6 7">
    <name type="scientific">Paraburkholderia translucens</name>
    <dbReference type="NCBI Taxonomy" id="2886945"/>
    <lineage>
        <taxon>Bacteria</taxon>
        <taxon>Pseudomonadati</taxon>
        <taxon>Pseudomonadota</taxon>
        <taxon>Betaproteobacteria</taxon>
        <taxon>Burkholderiales</taxon>
        <taxon>Burkholderiaceae</taxon>
        <taxon>Paraburkholderia</taxon>
    </lineage>
</organism>
<dbReference type="Gene3D" id="1.10.10.10">
    <property type="entry name" value="Winged helix-like DNA-binding domain superfamily/Winged helix DNA-binding domain"/>
    <property type="match status" value="1"/>
</dbReference>
<evidence type="ECO:0000256" key="2">
    <source>
        <dbReference type="ARBA" id="ARBA00023125"/>
    </source>
</evidence>
<keyword evidence="3" id="KW-0804">Transcription</keyword>
<keyword evidence="1" id="KW-0805">Transcription regulation</keyword>
<dbReference type="EMBL" id="JAJITC010000018">
    <property type="protein sequence ID" value="MCC8405245.1"/>
    <property type="molecule type" value="Genomic_DNA"/>
</dbReference>
<accession>A0ABS8KKI9</accession>
<dbReference type="Pfam" id="PF00392">
    <property type="entry name" value="GntR"/>
    <property type="match status" value="1"/>
</dbReference>
<protein>
    <submittedName>
        <fullName evidence="6">GntR family transcriptional regulator</fullName>
    </submittedName>
</protein>
<keyword evidence="7" id="KW-1185">Reference proteome</keyword>
<dbReference type="SUPFAM" id="SSF46785">
    <property type="entry name" value="Winged helix' DNA-binding domain"/>
    <property type="match status" value="1"/>
</dbReference>
<dbReference type="Pfam" id="PF07729">
    <property type="entry name" value="FCD"/>
    <property type="match status" value="1"/>
</dbReference>
<dbReference type="InterPro" id="IPR036390">
    <property type="entry name" value="WH_DNA-bd_sf"/>
</dbReference>
<reference evidence="6 7" key="1">
    <citation type="submission" date="2021-11" db="EMBL/GenBank/DDBJ databases">
        <authorList>
            <person name="Oh E.-T."/>
            <person name="Kim S.-B."/>
        </authorList>
    </citation>
    <scope>NUCLEOTIDE SEQUENCE [LARGE SCALE GENOMIC DNA]</scope>
    <source>
        <strain evidence="6 7">MMS20-SJTN17</strain>
    </source>
</reference>
<dbReference type="RefSeq" id="WP_230564021.1">
    <property type="nucleotide sequence ID" value="NZ_JAJITC010000018.1"/>
</dbReference>
<dbReference type="InterPro" id="IPR011711">
    <property type="entry name" value="GntR_C"/>
</dbReference>
<feature type="compositionally biased region" description="Polar residues" evidence="4">
    <location>
        <begin position="19"/>
        <end position="28"/>
    </location>
</feature>
<proteinExistence type="predicted"/>
<evidence type="ECO:0000313" key="6">
    <source>
        <dbReference type="EMBL" id="MCC8405245.1"/>
    </source>
</evidence>
<dbReference type="Gene3D" id="1.20.120.530">
    <property type="entry name" value="GntR ligand-binding domain-like"/>
    <property type="match status" value="1"/>
</dbReference>
<name>A0ABS8KKI9_9BURK</name>
<feature type="domain" description="HTH gntR-type" evidence="5">
    <location>
        <begin position="32"/>
        <end position="99"/>
    </location>
</feature>
<dbReference type="PANTHER" id="PTHR43537:SF5">
    <property type="entry name" value="UXU OPERON TRANSCRIPTIONAL REGULATOR"/>
    <property type="match status" value="1"/>
</dbReference>
<evidence type="ECO:0000256" key="1">
    <source>
        <dbReference type="ARBA" id="ARBA00023015"/>
    </source>
</evidence>
<dbReference type="SUPFAM" id="SSF48008">
    <property type="entry name" value="GntR ligand-binding domain-like"/>
    <property type="match status" value="1"/>
</dbReference>
<evidence type="ECO:0000256" key="4">
    <source>
        <dbReference type="SAM" id="MobiDB-lite"/>
    </source>
</evidence>
<dbReference type="SMART" id="SM00345">
    <property type="entry name" value="HTH_GNTR"/>
    <property type="match status" value="1"/>
</dbReference>
<keyword evidence="2" id="KW-0238">DNA-binding</keyword>